<dbReference type="Pfam" id="PF10294">
    <property type="entry name" value="Methyltransf_16"/>
    <property type="match status" value="1"/>
</dbReference>
<gene>
    <name evidence="1" type="ORF">D9758_001342</name>
</gene>
<protein>
    <submittedName>
        <fullName evidence="1">Uncharacterized protein</fullName>
    </submittedName>
</protein>
<organism evidence="1 2">
    <name type="scientific">Tetrapyrgos nigripes</name>
    <dbReference type="NCBI Taxonomy" id="182062"/>
    <lineage>
        <taxon>Eukaryota</taxon>
        <taxon>Fungi</taxon>
        <taxon>Dikarya</taxon>
        <taxon>Basidiomycota</taxon>
        <taxon>Agaricomycotina</taxon>
        <taxon>Agaricomycetes</taxon>
        <taxon>Agaricomycetidae</taxon>
        <taxon>Agaricales</taxon>
        <taxon>Marasmiineae</taxon>
        <taxon>Marasmiaceae</taxon>
        <taxon>Tetrapyrgos</taxon>
    </lineage>
</organism>
<accession>A0A8H5GRT2</accession>
<keyword evidence="2" id="KW-1185">Reference proteome</keyword>
<dbReference type="PANTHER" id="PTHR14614">
    <property type="entry name" value="HEPATOCELLULAR CARCINOMA-ASSOCIATED ANTIGEN"/>
    <property type="match status" value="1"/>
</dbReference>
<dbReference type="SUPFAM" id="SSF53335">
    <property type="entry name" value="S-adenosyl-L-methionine-dependent methyltransferases"/>
    <property type="match status" value="1"/>
</dbReference>
<dbReference type="CDD" id="cd02440">
    <property type="entry name" value="AdoMet_MTases"/>
    <property type="match status" value="1"/>
</dbReference>
<dbReference type="InterPro" id="IPR019410">
    <property type="entry name" value="Methyltransf_16"/>
</dbReference>
<dbReference type="GO" id="GO:0008757">
    <property type="term" value="F:S-adenosylmethionine-dependent methyltransferase activity"/>
    <property type="evidence" value="ECO:0007669"/>
    <property type="project" value="UniProtKB-ARBA"/>
</dbReference>
<dbReference type="Proteomes" id="UP000559256">
    <property type="component" value="Unassembled WGS sequence"/>
</dbReference>
<evidence type="ECO:0000313" key="2">
    <source>
        <dbReference type="Proteomes" id="UP000559256"/>
    </source>
</evidence>
<comment type="caution">
    <text evidence="1">The sequence shown here is derived from an EMBL/GenBank/DDBJ whole genome shotgun (WGS) entry which is preliminary data.</text>
</comment>
<name>A0A8H5GRT2_9AGAR</name>
<sequence>MTAQLLDDSEQDGADEERLDLIDPLRRLRMVNGQENSGTSDLASSELLSILPGQQYSMQDKTLQLTFLKNQDHNTSGLISVTLLVDATPGCGGIVWPAGQILSNYLVRKGCDHLEGKNVLELGSGTGLVGLVAASLGAKGVWITDQKPLLDIMQQNVSVNNLHSSCIVSELDWFAS</sequence>
<dbReference type="PANTHER" id="PTHR14614:SF132">
    <property type="entry name" value="PROTEIN-LYSINE METHYLTRANSFERASE C42C1.13"/>
    <property type="match status" value="1"/>
</dbReference>
<evidence type="ECO:0000313" key="1">
    <source>
        <dbReference type="EMBL" id="KAF5370036.1"/>
    </source>
</evidence>
<dbReference type="Gene3D" id="3.40.50.150">
    <property type="entry name" value="Vaccinia Virus protein VP39"/>
    <property type="match status" value="1"/>
</dbReference>
<dbReference type="EMBL" id="JAACJM010000012">
    <property type="protein sequence ID" value="KAF5370036.1"/>
    <property type="molecule type" value="Genomic_DNA"/>
</dbReference>
<dbReference type="OrthoDB" id="407325at2759"/>
<proteinExistence type="predicted"/>
<dbReference type="AlphaFoldDB" id="A0A8H5GRT2"/>
<reference evidence="1 2" key="1">
    <citation type="journal article" date="2020" name="ISME J.">
        <title>Uncovering the hidden diversity of litter-decomposition mechanisms in mushroom-forming fungi.</title>
        <authorList>
            <person name="Floudas D."/>
            <person name="Bentzer J."/>
            <person name="Ahren D."/>
            <person name="Johansson T."/>
            <person name="Persson P."/>
            <person name="Tunlid A."/>
        </authorList>
    </citation>
    <scope>NUCLEOTIDE SEQUENCE [LARGE SCALE GENOMIC DNA]</scope>
    <source>
        <strain evidence="1 2">CBS 291.85</strain>
    </source>
</reference>
<dbReference type="InterPro" id="IPR029063">
    <property type="entry name" value="SAM-dependent_MTases_sf"/>
</dbReference>